<gene>
    <name evidence="3" type="ORF">CH341_00445</name>
</gene>
<evidence type="ECO:0000313" key="3">
    <source>
        <dbReference type="EMBL" id="RAI46121.1"/>
    </source>
</evidence>
<organism evidence="3 4">
    <name type="scientific">Rhodoplanes roseus</name>
    <dbReference type="NCBI Taxonomy" id="29409"/>
    <lineage>
        <taxon>Bacteria</taxon>
        <taxon>Pseudomonadati</taxon>
        <taxon>Pseudomonadota</taxon>
        <taxon>Alphaproteobacteria</taxon>
        <taxon>Hyphomicrobiales</taxon>
        <taxon>Nitrobacteraceae</taxon>
        <taxon>Rhodoplanes</taxon>
    </lineage>
</organism>
<proteinExistence type="inferred from homology"/>
<dbReference type="PANTHER" id="PTHR13774">
    <property type="entry name" value="PHENAZINE BIOSYNTHESIS PROTEIN"/>
    <property type="match status" value="1"/>
</dbReference>
<dbReference type="Gene3D" id="3.10.310.10">
    <property type="entry name" value="Diaminopimelate Epimerase, Chain A, domain 1"/>
    <property type="match status" value="2"/>
</dbReference>
<dbReference type="EMBL" id="NPEX01000002">
    <property type="protein sequence ID" value="RAI46121.1"/>
    <property type="molecule type" value="Genomic_DNA"/>
</dbReference>
<dbReference type="RefSeq" id="WP_111417122.1">
    <property type="nucleotide sequence ID" value="NZ_NPEX01000002.1"/>
</dbReference>
<sequence>MARRFVTLDVFTSRRFAGNPLAVVLDAGGLDAAAMQAIAKEFALSETVFVLPPDDGAHRARLRIFTPARELPFAGHPTVGAAVLLARLDGIANDREIVVEETVGPVHCRVAPRDADSGRARFDLPRLPEPASGAIDAAAVAAALGLGESNVGFGGFVPGNWTAGVAFTLVPVASLAAVARAKPDMGRWDAAFGREGHPAAFVFTRETVEPGHAFHARMFAPSLGIAEDPATGAAVAAFAGAVARHGGLADGDHDLVVEQGFEMGRPSLITLSLAMRGGALVSAAIGGEAIVVSEGRLLA</sequence>
<dbReference type="AlphaFoldDB" id="A0A327L6E6"/>
<dbReference type="NCBIfam" id="TIGR00654">
    <property type="entry name" value="PhzF_family"/>
    <property type="match status" value="1"/>
</dbReference>
<protein>
    <submittedName>
        <fullName evidence="3">Phenazine biosynthesis protein PhzF</fullName>
    </submittedName>
</protein>
<reference evidence="3 4" key="1">
    <citation type="submission" date="2017-07" db="EMBL/GenBank/DDBJ databases">
        <title>Draft Genome Sequences of Select Purple Nonsulfur Bacteria.</title>
        <authorList>
            <person name="Lasarre B."/>
            <person name="Mckinlay J.B."/>
        </authorList>
    </citation>
    <scope>NUCLEOTIDE SEQUENCE [LARGE SCALE GENOMIC DNA]</scope>
    <source>
        <strain evidence="3 4">DSM 5909</strain>
    </source>
</reference>
<keyword evidence="4" id="KW-1185">Reference proteome</keyword>
<comment type="caution">
    <text evidence="3">The sequence shown here is derived from an EMBL/GenBank/DDBJ whole genome shotgun (WGS) entry which is preliminary data.</text>
</comment>
<feature type="active site" evidence="2">
    <location>
        <position position="46"/>
    </location>
</feature>
<dbReference type="PIRSF" id="PIRSF016184">
    <property type="entry name" value="PhzC_PhzF"/>
    <property type="match status" value="1"/>
</dbReference>
<comment type="similarity">
    <text evidence="1">Belongs to the PhzF family.</text>
</comment>
<name>A0A327L6E6_9BRAD</name>
<accession>A0A327L6E6</accession>
<dbReference type="OrthoDB" id="9788221at2"/>
<dbReference type="PANTHER" id="PTHR13774:SF32">
    <property type="entry name" value="ANTISENSE-ENHANCING SEQUENCE 1"/>
    <property type="match status" value="1"/>
</dbReference>
<dbReference type="SUPFAM" id="SSF54506">
    <property type="entry name" value="Diaminopimelate epimerase-like"/>
    <property type="match status" value="1"/>
</dbReference>
<dbReference type="InterPro" id="IPR003719">
    <property type="entry name" value="Phenazine_PhzF-like"/>
</dbReference>
<dbReference type="GO" id="GO:0005737">
    <property type="term" value="C:cytoplasm"/>
    <property type="evidence" value="ECO:0007669"/>
    <property type="project" value="TreeGrafter"/>
</dbReference>
<dbReference type="Pfam" id="PF02567">
    <property type="entry name" value="PhzC-PhzF"/>
    <property type="match status" value="1"/>
</dbReference>
<evidence type="ECO:0000256" key="2">
    <source>
        <dbReference type="PIRSR" id="PIRSR016184-1"/>
    </source>
</evidence>
<evidence type="ECO:0000256" key="1">
    <source>
        <dbReference type="ARBA" id="ARBA00008270"/>
    </source>
</evidence>
<dbReference type="Proteomes" id="UP000249130">
    <property type="component" value="Unassembled WGS sequence"/>
</dbReference>
<dbReference type="GO" id="GO:0016853">
    <property type="term" value="F:isomerase activity"/>
    <property type="evidence" value="ECO:0007669"/>
    <property type="project" value="TreeGrafter"/>
</dbReference>
<evidence type="ECO:0000313" key="4">
    <source>
        <dbReference type="Proteomes" id="UP000249130"/>
    </source>
</evidence>